<dbReference type="Proteomes" id="UP000034841">
    <property type="component" value="Unassembled WGS sequence"/>
</dbReference>
<feature type="region of interest" description="Disordered" evidence="1">
    <location>
        <begin position="454"/>
        <end position="483"/>
    </location>
</feature>
<accession>A0A0F8BK24</accession>
<comment type="caution">
    <text evidence="2">The sequence shown here is derived from an EMBL/GenBank/DDBJ whole genome shotgun (WGS) entry which is preliminary data.</text>
</comment>
<organism evidence="2 3">
    <name type="scientific">Ceratocystis fimbriata f. sp. platani</name>
    <dbReference type="NCBI Taxonomy" id="88771"/>
    <lineage>
        <taxon>Eukaryota</taxon>
        <taxon>Fungi</taxon>
        <taxon>Dikarya</taxon>
        <taxon>Ascomycota</taxon>
        <taxon>Pezizomycotina</taxon>
        <taxon>Sordariomycetes</taxon>
        <taxon>Hypocreomycetidae</taxon>
        <taxon>Microascales</taxon>
        <taxon>Ceratocystidaceae</taxon>
        <taxon>Ceratocystis</taxon>
    </lineage>
</organism>
<dbReference type="AlphaFoldDB" id="A0A0F8BK24"/>
<feature type="region of interest" description="Disordered" evidence="1">
    <location>
        <begin position="373"/>
        <end position="393"/>
    </location>
</feature>
<dbReference type="Pfam" id="PF00400">
    <property type="entry name" value="WD40"/>
    <property type="match status" value="2"/>
</dbReference>
<feature type="compositionally biased region" description="Low complexity" evidence="1">
    <location>
        <begin position="11"/>
        <end position="40"/>
    </location>
</feature>
<proteinExistence type="predicted"/>
<reference evidence="2 3" key="1">
    <citation type="submission" date="2015-04" db="EMBL/GenBank/DDBJ databases">
        <title>Genome sequence of Ceratocystis platani, a major pathogen of plane trees.</title>
        <authorList>
            <person name="Belbahri L."/>
        </authorList>
    </citation>
    <scope>NUCLEOTIDE SEQUENCE [LARGE SCALE GENOMIC DNA]</scope>
    <source>
        <strain evidence="2 3">CFO</strain>
    </source>
</reference>
<dbReference type="SMART" id="SM00320">
    <property type="entry name" value="WD40"/>
    <property type="match status" value="4"/>
</dbReference>
<dbReference type="InterPro" id="IPR051959">
    <property type="entry name" value="PAK1-Kinase_Regulator"/>
</dbReference>
<dbReference type="Gene3D" id="2.130.10.10">
    <property type="entry name" value="YVTN repeat-like/Quinoprotein amine dehydrogenase"/>
    <property type="match status" value="2"/>
</dbReference>
<keyword evidence="3" id="KW-1185">Reference proteome</keyword>
<dbReference type="PANTHER" id="PTHR44675:SF1">
    <property type="entry name" value="P21-ACTIVATED PROTEIN KINASE-INTERACTING PROTEIN 1"/>
    <property type="match status" value="1"/>
</dbReference>
<dbReference type="SUPFAM" id="SSF50978">
    <property type="entry name" value="WD40 repeat-like"/>
    <property type="match status" value="1"/>
</dbReference>
<dbReference type="InterPro" id="IPR036322">
    <property type="entry name" value="WD40_repeat_dom_sf"/>
</dbReference>
<feature type="region of interest" description="Disordered" evidence="1">
    <location>
        <begin position="511"/>
        <end position="537"/>
    </location>
</feature>
<sequence length="537" mass="57191">MAKRKRSETITAAAATKASPSSSSSKPDTSKPKSASTSTPCPTPSPFTIQIVAGSYDRVLHGLTARIKPTPTSTSTAFADTFLFNAHNSAIRSVALSPPSLPIAGQGQKIFLASGSTDERINIYNLSAHEPKTQPTDASTDEKLLASLAPRPISENKKNREVGALMHHSSSVNALAFPTRGKLLSAGEDSVIGVTRVRDWQLLSTIKVPIPKAHGRPTGDTAVFGGQPAGVNDFAVHPSLKVMISVSRGEKAMRLWNLVTGKKAGVLNFGRDVLVQAGEGKHSSGEGRHVRWGSTTADGDEFAVAFERDVVVFGMDSTPKCIVLGSVRTKVHQIAYVRLDETQPADEAGDCLLAVSTEDGRVLFYSTRESDLTKTDSADSDSESDDEESSLPTAKLVAQIGGRSAGVSSRIKDFKVLRCPDSSFAVVAGSSDGRIRVWRVPASELQMPPMVAAEEGKAGGAKRAKKDKKTNKSAAAKEMAKPPTAPLVGELVGTYETQNRITCLEAFVMIPRPDGLEDSEDEEEESESEDEDEDGDE</sequence>
<gene>
    <name evidence="2" type="primary">MAK11</name>
    <name evidence="2" type="ORF">CFO_g4985</name>
</gene>
<dbReference type="OrthoDB" id="308449at2759"/>
<evidence type="ECO:0000256" key="1">
    <source>
        <dbReference type="SAM" id="MobiDB-lite"/>
    </source>
</evidence>
<dbReference type="EMBL" id="LBBL01000355">
    <property type="protein sequence ID" value="KKF92658.1"/>
    <property type="molecule type" value="Genomic_DNA"/>
</dbReference>
<protein>
    <submittedName>
        <fullName evidence="2">Protein MAK11</fullName>
    </submittedName>
</protein>
<evidence type="ECO:0000313" key="2">
    <source>
        <dbReference type="EMBL" id="KKF92658.1"/>
    </source>
</evidence>
<dbReference type="InterPro" id="IPR001680">
    <property type="entry name" value="WD40_rpt"/>
</dbReference>
<evidence type="ECO:0000313" key="3">
    <source>
        <dbReference type="Proteomes" id="UP000034841"/>
    </source>
</evidence>
<dbReference type="PANTHER" id="PTHR44675">
    <property type="entry name" value="PAK1 INTERACTING PROTEIN 1"/>
    <property type="match status" value="1"/>
</dbReference>
<feature type="compositionally biased region" description="Acidic residues" evidence="1">
    <location>
        <begin position="516"/>
        <end position="537"/>
    </location>
</feature>
<feature type="region of interest" description="Disordered" evidence="1">
    <location>
        <begin position="1"/>
        <end position="45"/>
    </location>
</feature>
<feature type="compositionally biased region" description="Acidic residues" evidence="1">
    <location>
        <begin position="378"/>
        <end position="389"/>
    </location>
</feature>
<feature type="compositionally biased region" description="Basic residues" evidence="1">
    <location>
        <begin position="460"/>
        <end position="471"/>
    </location>
</feature>
<dbReference type="InterPro" id="IPR015943">
    <property type="entry name" value="WD40/YVTN_repeat-like_dom_sf"/>
</dbReference>
<name>A0A0F8BK24_CERFI</name>